<dbReference type="InterPro" id="IPR023393">
    <property type="entry name" value="START-like_dom_sf"/>
</dbReference>
<gene>
    <name evidence="1" type="ORF">GCM10023349_27910</name>
</gene>
<evidence type="ECO:0000313" key="2">
    <source>
        <dbReference type="Proteomes" id="UP001499974"/>
    </source>
</evidence>
<dbReference type="Proteomes" id="UP001499974">
    <property type="component" value="Unassembled WGS sequence"/>
</dbReference>
<accession>A0ABP8XIV3</accession>
<name>A0ABP8XIV3_9ACTN</name>
<dbReference type="Gene3D" id="3.30.530.20">
    <property type="match status" value="1"/>
</dbReference>
<protein>
    <recommendedName>
        <fullName evidence="3">SRPBCC family protein</fullName>
    </recommendedName>
</protein>
<dbReference type="InterPro" id="IPR019587">
    <property type="entry name" value="Polyketide_cyclase/dehydratase"/>
</dbReference>
<keyword evidence="2" id="KW-1185">Reference proteome</keyword>
<dbReference type="SUPFAM" id="SSF55961">
    <property type="entry name" value="Bet v1-like"/>
    <property type="match status" value="1"/>
</dbReference>
<proteinExistence type="predicted"/>
<comment type="caution">
    <text evidence="1">The sequence shown here is derived from an EMBL/GenBank/DDBJ whole genome shotgun (WGS) entry which is preliminary data.</text>
</comment>
<reference evidence="2" key="1">
    <citation type="journal article" date="2019" name="Int. J. Syst. Evol. Microbiol.">
        <title>The Global Catalogue of Microorganisms (GCM) 10K type strain sequencing project: providing services to taxonomists for standard genome sequencing and annotation.</title>
        <authorList>
            <consortium name="The Broad Institute Genomics Platform"/>
            <consortium name="The Broad Institute Genome Sequencing Center for Infectious Disease"/>
            <person name="Wu L."/>
            <person name="Ma J."/>
        </authorList>
    </citation>
    <scope>NUCLEOTIDE SEQUENCE [LARGE SCALE GENOMIC DNA]</scope>
    <source>
        <strain evidence="2">JCM 18531</strain>
    </source>
</reference>
<organism evidence="1 2">
    <name type="scientific">Nocardioides conyzicola</name>
    <dbReference type="NCBI Taxonomy" id="1651781"/>
    <lineage>
        <taxon>Bacteria</taxon>
        <taxon>Bacillati</taxon>
        <taxon>Actinomycetota</taxon>
        <taxon>Actinomycetes</taxon>
        <taxon>Propionibacteriales</taxon>
        <taxon>Nocardioidaceae</taxon>
        <taxon>Nocardioides</taxon>
    </lineage>
</organism>
<evidence type="ECO:0000313" key="1">
    <source>
        <dbReference type="EMBL" id="GAA4707783.1"/>
    </source>
</evidence>
<evidence type="ECO:0008006" key="3">
    <source>
        <dbReference type="Google" id="ProtNLM"/>
    </source>
</evidence>
<sequence length="128" mass="14163">MPPAVAFDYLADPHHRPEWQSSLDRVEDVDGEPRVGQTWVDVTRPRLRPAMETTELDRPHRWTETGTWRGISATLTLVFTETAAGCDVEPTMVLRGRGVLAPVARVLGLAAPYAVRSDLRHAAGRLAP</sequence>
<dbReference type="Pfam" id="PF10604">
    <property type="entry name" value="Polyketide_cyc2"/>
    <property type="match status" value="1"/>
</dbReference>
<dbReference type="EMBL" id="BAABKM010000002">
    <property type="protein sequence ID" value="GAA4707783.1"/>
    <property type="molecule type" value="Genomic_DNA"/>
</dbReference>